<protein>
    <submittedName>
        <fullName evidence="1">Uncharacterized protein</fullName>
    </submittedName>
</protein>
<organism evidence="1 2">
    <name type="scientific">Camellia lanceoleosa</name>
    <dbReference type="NCBI Taxonomy" id="1840588"/>
    <lineage>
        <taxon>Eukaryota</taxon>
        <taxon>Viridiplantae</taxon>
        <taxon>Streptophyta</taxon>
        <taxon>Embryophyta</taxon>
        <taxon>Tracheophyta</taxon>
        <taxon>Spermatophyta</taxon>
        <taxon>Magnoliopsida</taxon>
        <taxon>eudicotyledons</taxon>
        <taxon>Gunneridae</taxon>
        <taxon>Pentapetalae</taxon>
        <taxon>asterids</taxon>
        <taxon>Ericales</taxon>
        <taxon>Theaceae</taxon>
        <taxon>Camellia</taxon>
    </lineage>
</organism>
<name>A0ACC0J101_9ERIC</name>
<evidence type="ECO:0000313" key="2">
    <source>
        <dbReference type="Proteomes" id="UP001060215"/>
    </source>
</evidence>
<evidence type="ECO:0000313" key="1">
    <source>
        <dbReference type="EMBL" id="KAI8031877.1"/>
    </source>
</evidence>
<gene>
    <name evidence="1" type="ORF">LOK49_LG01G00131</name>
</gene>
<reference evidence="1 2" key="1">
    <citation type="journal article" date="2022" name="Plant J.">
        <title>Chromosome-level genome of Camellia lanceoleosa provides a valuable resource for understanding genome evolution and self-incompatibility.</title>
        <authorList>
            <person name="Gong W."/>
            <person name="Xiao S."/>
            <person name="Wang L."/>
            <person name="Liao Z."/>
            <person name="Chang Y."/>
            <person name="Mo W."/>
            <person name="Hu G."/>
            <person name="Li W."/>
            <person name="Zhao G."/>
            <person name="Zhu H."/>
            <person name="Hu X."/>
            <person name="Ji K."/>
            <person name="Xiang X."/>
            <person name="Song Q."/>
            <person name="Yuan D."/>
            <person name="Jin S."/>
            <person name="Zhang L."/>
        </authorList>
    </citation>
    <scope>NUCLEOTIDE SEQUENCE [LARGE SCALE GENOMIC DNA]</scope>
    <source>
        <strain evidence="1">SQ_2022a</strain>
    </source>
</reference>
<keyword evidence="2" id="KW-1185">Reference proteome</keyword>
<dbReference type="EMBL" id="CM045758">
    <property type="protein sequence ID" value="KAI8031877.1"/>
    <property type="molecule type" value="Genomic_DNA"/>
</dbReference>
<sequence length="144" mass="16170">MRSKSTLSLKPRNHALLDRRFSAPPVPPPLLDTSPSPCTCMKSSRICFKERELLEFWLVNPSWMCWAGFVSAPLDHMACLLVIQGMLNNLIKIGTNVELVRKDKFKDAVWTLWKTASGIDGLEMKTEIIDIASDVRGINVGLQT</sequence>
<accession>A0ACC0J101</accession>
<proteinExistence type="predicted"/>
<comment type="caution">
    <text evidence="1">The sequence shown here is derived from an EMBL/GenBank/DDBJ whole genome shotgun (WGS) entry which is preliminary data.</text>
</comment>
<dbReference type="Proteomes" id="UP001060215">
    <property type="component" value="Chromosome 1"/>
</dbReference>